<feature type="transmembrane region" description="Helical" evidence="1">
    <location>
        <begin position="43"/>
        <end position="62"/>
    </location>
</feature>
<evidence type="ECO:0008006" key="4">
    <source>
        <dbReference type="Google" id="ProtNLM"/>
    </source>
</evidence>
<protein>
    <recommendedName>
        <fullName evidence="4">Transmembrane protein</fullName>
    </recommendedName>
</protein>
<comment type="caution">
    <text evidence="2">The sequence shown here is derived from an EMBL/GenBank/DDBJ whole genome shotgun (WGS) entry which is preliminary data.</text>
</comment>
<dbReference type="AlphaFoldDB" id="A0A438MB26"/>
<keyword evidence="1" id="KW-1133">Transmembrane helix</keyword>
<sequence length="180" mass="19619">MNRAMLGGMPLPNRRPYVVGFFGTASMLLGVLALSASGGQSHYLAFGASTCAGGLVLAWLGFTGHRAGWVAWAVTAALGTAGLFLSLLVVRETVCCMFGYHRGMGYPWGWLDSGASAETMEQIEALRANPWRLEKTVDWPKVVLDGLFWWHIAVAATLPLSQTLSLLAEWRSRREERMAS</sequence>
<feature type="transmembrane region" description="Helical" evidence="1">
    <location>
        <begin position="69"/>
        <end position="90"/>
    </location>
</feature>
<organism evidence="2 3">
    <name type="scientific">Nonomuraea polychroma</name>
    <dbReference type="NCBI Taxonomy" id="46176"/>
    <lineage>
        <taxon>Bacteria</taxon>
        <taxon>Bacillati</taxon>
        <taxon>Actinomycetota</taxon>
        <taxon>Actinomycetes</taxon>
        <taxon>Streptosporangiales</taxon>
        <taxon>Streptosporangiaceae</taxon>
        <taxon>Nonomuraea</taxon>
    </lineage>
</organism>
<keyword evidence="1" id="KW-0812">Transmembrane</keyword>
<proteinExistence type="predicted"/>
<evidence type="ECO:0000256" key="1">
    <source>
        <dbReference type="SAM" id="Phobius"/>
    </source>
</evidence>
<reference evidence="2 3" key="1">
    <citation type="submission" date="2019-01" db="EMBL/GenBank/DDBJ databases">
        <title>Sequencing the genomes of 1000 actinobacteria strains.</title>
        <authorList>
            <person name="Klenk H.-P."/>
        </authorList>
    </citation>
    <scope>NUCLEOTIDE SEQUENCE [LARGE SCALE GENOMIC DNA]</scope>
    <source>
        <strain evidence="2 3">DSM 43925</strain>
    </source>
</reference>
<gene>
    <name evidence="2" type="ORF">EDD27_5587</name>
</gene>
<dbReference type="EMBL" id="SAUN01000001">
    <property type="protein sequence ID" value="RVX42922.1"/>
    <property type="molecule type" value="Genomic_DNA"/>
</dbReference>
<accession>A0A438MB26</accession>
<name>A0A438MB26_9ACTN</name>
<keyword evidence="1" id="KW-0472">Membrane</keyword>
<keyword evidence="3" id="KW-1185">Reference proteome</keyword>
<evidence type="ECO:0000313" key="3">
    <source>
        <dbReference type="Proteomes" id="UP000284824"/>
    </source>
</evidence>
<dbReference type="Proteomes" id="UP000284824">
    <property type="component" value="Unassembled WGS sequence"/>
</dbReference>
<evidence type="ECO:0000313" key="2">
    <source>
        <dbReference type="EMBL" id="RVX42922.1"/>
    </source>
</evidence>
<feature type="transmembrane region" description="Helical" evidence="1">
    <location>
        <begin position="148"/>
        <end position="168"/>
    </location>
</feature>